<evidence type="ECO:0000313" key="1">
    <source>
        <dbReference type="EMBL" id="QJW93591.1"/>
    </source>
</evidence>
<reference evidence="2" key="1">
    <citation type="submission" date="2020-05" db="EMBL/GenBank/DDBJ databases">
        <title>Frigoriglobus tundricola gen. nov., sp. nov., a psychrotolerant cellulolytic planctomycete of the family Gemmataceae with two divergent copies of 16S rRNA gene.</title>
        <authorList>
            <person name="Kulichevskaya I.S."/>
            <person name="Ivanova A.A."/>
            <person name="Naumoff D.G."/>
            <person name="Beletsky A.V."/>
            <person name="Rijpstra W.I.C."/>
            <person name="Sinninghe Damste J.S."/>
            <person name="Mardanov A.V."/>
            <person name="Ravin N.V."/>
            <person name="Dedysh S.N."/>
        </authorList>
    </citation>
    <scope>NUCLEOTIDE SEQUENCE [LARGE SCALE GENOMIC DNA]</scope>
    <source>
        <strain evidence="2">PL17</strain>
    </source>
</reference>
<accession>A0A6M5YJV9</accession>
<sequence length="42" mass="4750">MRDLVSRPRTGPSVGLWVCRSTWVESIAGLDFAAQRIFSDRL</sequence>
<proteinExistence type="predicted"/>
<name>A0A6M5YJV9_9BACT</name>
<dbReference type="EMBL" id="CP053452">
    <property type="protein sequence ID" value="QJW93591.1"/>
    <property type="molecule type" value="Genomic_DNA"/>
</dbReference>
<dbReference type="KEGG" id="ftj:FTUN_1098"/>
<organism evidence="1 2">
    <name type="scientific">Frigoriglobus tundricola</name>
    <dbReference type="NCBI Taxonomy" id="2774151"/>
    <lineage>
        <taxon>Bacteria</taxon>
        <taxon>Pseudomonadati</taxon>
        <taxon>Planctomycetota</taxon>
        <taxon>Planctomycetia</taxon>
        <taxon>Gemmatales</taxon>
        <taxon>Gemmataceae</taxon>
        <taxon>Frigoriglobus</taxon>
    </lineage>
</organism>
<dbReference type="AlphaFoldDB" id="A0A6M5YJV9"/>
<gene>
    <name evidence="1" type="ORF">FTUN_1098</name>
</gene>
<dbReference type="Proteomes" id="UP000503447">
    <property type="component" value="Chromosome"/>
</dbReference>
<evidence type="ECO:0000313" key="2">
    <source>
        <dbReference type="Proteomes" id="UP000503447"/>
    </source>
</evidence>
<keyword evidence="2" id="KW-1185">Reference proteome</keyword>
<protein>
    <submittedName>
        <fullName evidence="1">Uncharacterized protein</fullName>
    </submittedName>
</protein>